<dbReference type="SUPFAM" id="SSF48371">
    <property type="entry name" value="ARM repeat"/>
    <property type="match status" value="1"/>
</dbReference>
<dbReference type="InterPro" id="IPR011009">
    <property type="entry name" value="Kinase-like_dom_sf"/>
</dbReference>
<evidence type="ECO:0000313" key="10">
    <source>
        <dbReference type="EMBL" id="RKP28828.1"/>
    </source>
</evidence>
<dbReference type="InterPro" id="IPR042236">
    <property type="entry name" value="PI3K_accessory_sf"/>
</dbReference>
<keyword evidence="5" id="KW-0547">Nucleotide-binding</keyword>
<evidence type="ECO:0000256" key="1">
    <source>
        <dbReference type="ARBA" id="ARBA00001686"/>
    </source>
</evidence>
<dbReference type="EC" id="2.7.1.67" evidence="3"/>
<proteinExistence type="inferred from homology"/>
<dbReference type="GO" id="GO:0005886">
    <property type="term" value="C:plasma membrane"/>
    <property type="evidence" value="ECO:0007669"/>
    <property type="project" value="TreeGrafter"/>
</dbReference>
<dbReference type="PROSITE" id="PS00916">
    <property type="entry name" value="PI3_4_KINASE_2"/>
    <property type="match status" value="1"/>
</dbReference>
<dbReference type="PANTHER" id="PTHR10048:SF15">
    <property type="entry name" value="PHOSPHATIDYLINOSITOL 4-KINASE ALPHA"/>
    <property type="match status" value="1"/>
</dbReference>
<dbReference type="FunFam" id="3.30.1010.10:FF:000014">
    <property type="entry name" value="Phosphatidylinositol 4-kinase STT4"/>
    <property type="match status" value="1"/>
</dbReference>
<protein>
    <recommendedName>
        <fullName evidence="3">1-phosphatidylinositol 4-kinase</fullName>
        <ecNumber evidence="3">2.7.1.67</ecNumber>
    </recommendedName>
</protein>
<dbReference type="CDD" id="cd05167">
    <property type="entry name" value="PI4Kc_III_alpha"/>
    <property type="match status" value="1"/>
</dbReference>
<dbReference type="EMBL" id="ML004568">
    <property type="protein sequence ID" value="RKP28828.1"/>
    <property type="molecule type" value="Genomic_DNA"/>
</dbReference>
<keyword evidence="4" id="KW-0808">Transferase</keyword>
<dbReference type="FunFam" id="1.25.40.70:FF:000011">
    <property type="entry name" value="Phosphatidylinositol 4-kinase alpha"/>
    <property type="match status" value="1"/>
</dbReference>
<dbReference type="PROSITE" id="PS00915">
    <property type="entry name" value="PI3_4_KINASE_1"/>
    <property type="match status" value="1"/>
</dbReference>
<dbReference type="InterPro" id="IPR016024">
    <property type="entry name" value="ARM-type_fold"/>
</dbReference>
<dbReference type="Pfam" id="PF00613">
    <property type="entry name" value="PI3Ka"/>
    <property type="match status" value="1"/>
</dbReference>
<dbReference type="SMART" id="SM00145">
    <property type="entry name" value="PI3Ka"/>
    <property type="match status" value="1"/>
</dbReference>
<organism evidence="10 11">
    <name type="scientific">Metschnikowia bicuspidata</name>
    <dbReference type="NCBI Taxonomy" id="27322"/>
    <lineage>
        <taxon>Eukaryota</taxon>
        <taxon>Fungi</taxon>
        <taxon>Dikarya</taxon>
        <taxon>Ascomycota</taxon>
        <taxon>Saccharomycotina</taxon>
        <taxon>Pichiomycetes</taxon>
        <taxon>Metschnikowiaceae</taxon>
        <taxon>Metschnikowia</taxon>
    </lineage>
</organism>
<dbReference type="FunFam" id="1.10.1070.11:FF:000022">
    <property type="entry name" value="Phosphatidylinositol 4-kinase stt4"/>
    <property type="match status" value="1"/>
</dbReference>
<dbReference type="SUPFAM" id="SSF56112">
    <property type="entry name" value="Protein kinase-like (PK-like)"/>
    <property type="match status" value="1"/>
</dbReference>
<dbReference type="Gene3D" id="1.10.1070.11">
    <property type="entry name" value="Phosphatidylinositol 3-/4-kinase, catalytic domain"/>
    <property type="match status" value="1"/>
</dbReference>
<evidence type="ECO:0000256" key="6">
    <source>
        <dbReference type="ARBA" id="ARBA00022777"/>
    </source>
</evidence>
<evidence type="ECO:0000256" key="7">
    <source>
        <dbReference type="ARBA" id="ARBA00022840"/>
    </source>
</evidence>
<dbReference type="PROSITE" id="PS50290">
    <property type="entry name" value="PI3_4_KINASE_3"/>
    <property type="match status" value="1"/>
</dbReference>
<keyword evidence="7" id="KW-0067">ATP-binding</keyword>
<dbReference type="PANTHER" id="PTHR10048">
    <property type="entry name" value="PHOSPHATIDYLINOSITOL KINASE"/>
    <property type="match status" value="1"/>
</dbReference>
<dbReference type="PROSITE" id="PS51545">
    <property type="entry name" value="PIK_HELICAL"/>
    <property type="match status" value="1"/>
</dbReference>
<comment type="similarity">
    <text evidence="2">Belongs to the PI3/PI4-kinase family. Type III PI4K subfamily.</text>
</comment>
<dbReference type="GO" id="GO:0046854">
    <property type="term" value="P:phosphatidylinositol phosphate biosynthetic process"/>
    <property type="evidence" value="ECO:0007669"/>
    <property type="project" value="InterPro"/>
</dbReference>
<dbReference type="GO" id="GO:0004430">
    <property type="term" value="F:1-phosphatidylinositol 4-kinase activity"/>
    <property type="evidence" value="ECO:0007669"/>
    <property type="project" value="UniProtKB-EC"/>
</dbReference>
<dbReference type="GO" id="GO:0005737">
    <property type="term" value="C:cytoplasm"/>
    <property type="evidence" value="ECO:0007669"/>
    <property type="project" value="TreeGrafter"/>
</dbReference>
<dbReference type="OrthoDB" id="10264149at2759"/>
<dbReference type="Gene3D" id="3.30.1010.10">
    <property type="entry name" value="Phosphatidylinositol 3-kinase Catalytic Subunit, Chain A, domain 4"/>
    <property type="match status" value="1"/>
</dbReference>
<feature type="domain" description="PIK helical" evidence="9">
    <location>
        <begin position="200"/>
        <end position="379"/>
    </location>
</feature>
<evidence type="ECO:0000256" key="5">
    <source>
        <dbReference type="ARBA" id="ARBA00022741"/>
    </source>
</evidence>
<dbReference type="Pfam" id="PF00454">
    <property type="entry name" value="PI3_PI4_kinase"/>
    <property type="match status" value="1"/>
</dbReference>
<dbReference type="Proteomes" id="UP000268321">
    <property type="component" value="Unassembled WGS sequence"/>
</dbReference>
<keyword evidence="6 10" id="KW-0418">Kinase</keyword>
<feature type="domain" description="PI3K/PI4K catalytic" evidence="8">
    <location>
        <begin position="452"/>
        <end position="735"/>
    </location>
</feature>
<reference evidence="11" key="1">
    <citation type="journal article" date="2018" name="Nat. Microbiol.">
        <title>Leveraging single-cell genomics to expand the fungal tree of life.</title>
        <authorList>
            <person name="Ahrendt S.R."/>
            <person name="Quandt C.A."/>
            <person name="Ciobanu D."/>
            <person name="Clum A."/>
            <person name="Salamov A."/>
            <person name="Andreopoulos B."/>
            <person name="Cheng J.F."/>
            <person name="Woyke T."/>
            <person name="Pelin A."/>
            <person name="Henrissat B."/>
            <person name="Reynolds N.K."/>
            <person name="Benny G.L."/>
            <person name="Smith M.E."/>
            <person name="James T.Y."/>
            <person name="Grigoriev I.V."/>
        </authorList>
    </citation>
    <scope>NUCLEOTIDE SEQUENCE [LARGE SCALE GENOMIC DNA]</scope>
    <source>
        <strain evidence="11">Baker2002</strain>
    </source>
</reference>
<name>A0A4P9Z8I5_9ASCO</name>
<accession>A0A4P9Z8I5</accession>
<dbReference type="SMART" id="SM00146">
    <property type="entry name" value="PI3Kc"/>
    <property type="match status" value="1"/>
</dbReference>
<dbReference type="AlphaFoldDB" id="A0A4P9Z8I5"/>
<dbReference type="InterPro" id="IPR015433">
    <property type="entry name" value="PI3/4_kinase"/>
</dbReference>
<dbReference type="InterPro" id="IPR018936">
    <property type="entry name" value="PI3/4_kinase_CS"/>
</dbReference>
<dbReference type="InterPro" id="IPR000403">
    <property type="entry name" value="PI3/4_kinase_cat_dom"/>
</dbReference>
<evidence type="ECO:0000259" key="8">
    <source>
        <dbReference type="PROSITE" id="PS50290"/>
    </source>
</evidence>
<keyword evidence="11" id="KW-1185">Reference proteome</keyword>
<gene>
    <name evidence="10" type="ORF">METBISCDRAFT_32090</name>
</gene>
<comment type="catalytic activity">
    <reaction evidence="1">
        <text>a 1,2-diacyl-sn-glycero-3-phospho-(1D-myo-inositol) + ATP = a 1,2-diacyl-sn-glycero-3-phospho-(1D-myo-inositol 4-phosphate) + ADP + H(+)</text>
        <dbReference type="Rhea" id="RHEA:19877"/>
        <dbReference type="ChEBI" id="CHEBI:15378"/>
        <dbReference type="ChEBI" id="CHEBI:30616"/>
        <dbReference type="ChEBI" id="CHEBI:57880"/>
        <dbReference type="ChEBI" id="CHEBI:58178"/>
        <dbReference type="ChEBI" id="CHEBI:456216"/>
        <dbReference type="EC" id="2.7.1.67"/>
    </reaction>
</comment>
<evidence type="ECO:0000259" key="9">
    <source>
        <dbReference type="PROSITE" id="PS51545"/>
    </source>
</evidence>
<evidence type="ECO:0000256" key="2">
    <source>
        <dbReference type="ARBA" id="ARBA00006209"/>
    </source>
</evidence>
<evidence type="ECO:0000256" key="4">
    <source>
        <dbReference type="ARBA" id="ARBA00022679"/>
    </source>
</evidence>
<evidence type="ECO:0000313" key="11">
    <source>
        <dbReference type="Proteomes" id="UP000268321"/>
    </source>
</evidence>
<dbReference type="Gene3D" id="1.25.40.70">
    <property type="entry name" value="Phosphatidylinositol 3-kinase, accessory domain (PIK)"/>
    <property type="match status" value="1"/>
</dbReference>
<sequence length="751" mass="85150">MSARGRQGLFLRAHDLADVEYGQMKFLPSDSARAHAVAAKVHRAFVPHREIVRLLASNFAATMNQSDHLLCMFTRFVAVGLRCICTGSLHPFARLVRFELVRFAFDVLDHHTKLGSRSVLRIATLIFDAALSWFHARARFPFGGNVLKIRADHALLQEVARLAAAIETRDTRLAVKQALLAFFLEDEIARIGVWLACTASPETPGQPRDIEQLVAFAYAEDPQLGLALARRCRLPSVDAALLRLLRADPVPALPYADAVQHFLGGAPLHRLLFWRALAPVDAIALFLPPLGTCLYTLQYAVRSLEHHDVNRTFFYVPQIVQLLRHDAQRYVQKFILETARVLQLFAHQIIWNMLANSYRDEEATQPDALKPRLDSVHALMFGALSDVHLDFYEREFGFFADVTAISGKLKPYIRRSKAEKKTKIDEEMARIALRPGVYLPSNPDGVVVDINRRSGKPLQSHAKAPFMASFKIRRDEECVDDDGRVVRVPLERWQSAIFKVGDDCRQDVLALQLISVFRSVWLDAGLDLYVFPYRVTATAPGCGVIDVLPNATSRDMLGREAVNGLYEYYTTKFGPESSIEFQQARNNLVRSLAGYSIISYLLQFKDRHNGNIMYDDQGHVLHIDFGFCFDIVPGGVKFEVAPFKLTREMVMVLGGSDDTQVFRWFQELCIKGYLACRPYMETIVRCVTPMLESGLPCFKEHTIKKLRKRFVPNKSDRDAEIHFRSLIAKACESYYTTGYDQFQRLTNGIPY</sequence>
<dbReference type="InterPro" id="IPR036940">
    <property type="entry name" value="PI3/4_kinase_cat_sf"/>
</dbReference>
<dbReference type="GO" id="GO:0048015">
    <property type="term" value="P:phosphatidylinositol-mediated signaling"/>
    <property type="evidence" value="ECO:0007669"/>
    <property type="project" value="TreeGrafter"/>
</dbReference>
<dbReference type="GO" id="GO:0005524">
    <property type="term" value="F:ATP binding"/>
    <property type="evidence" value="ECO:0007669"/>
    <property type="project" value="UniProtKB-KW"/>
</dbReference>
<evidence type="ECO:0000256" key="3">
    <source>
        <dbReference type="ARBA" id="ARBA00012169"/>
    </source>
</evidence>
<dbReference type="InterPro" id="IPR001263">
    <property type="entry name" value="PI3K_accessory_dom"/>
</dbReference>